<dbReference type="Gene3D" id="1.25.40.10">
    <property type="entry name" value="Tetratricopeptide repeat domain"/>
    <property type="match status" value="1"/>
</dbReference>
<feature type="domain" description="RNA polymerase sigma-70 region 2" evidence="1">
    <location>
        <begin position="17"/>
        <end position="76"/>
    </location>
</feature>
<dbReference type="InterPro" id="IPR046531">
    <property type="entry name" value="DUF6596"/>
</dbReference>
<organism evidence="3 4">
    <name type="scientific">Aphanothece cf. minutissima CCALA 015</name>
    <dbReference type="NCBI Taxonomy" id="2107695"/>
    <lineage>
        <taxon>Bacteria</taxon>
        <taxon>Bacillati</taxon>
        <taxon>Cyanobacteriota</taxon>
        <taxon>Cyanophyceae</taxon>
        <taxon>Oscillatoriophycideae</taxon>
        <taxon>Chroococcales</taxon>
        <taxon>Aphanothecaceae</taxon>
        <taxon>Aphanothece</taxon>
    </lineage>
</organism>
<dbReference type="SUPFAM" id="SSF88946">
    <property type="entry name" value="Sigma2 domain of RNA polymerase sigma factors"/>
    <property type="match status" value="1"/>
</dbReference>
<dbReference type="Pfam" id="PF20239">
    <property type="entry name" value="DUF6596"/>
    <property type="match status" value="1"/>
</dbReference>
<feature type="domain" description="DUF6596" evidence="2">
    <location>
        <begin position="180"/>
        <end position="279"/>
    </location>
</feature>
<dbReference type="RefSeq" id="WP_106219570.1">
    <property type="nucleotide sequence ID" value="NZ_PVWP01000001.1"/>
</dbReference>
<proteinExistence type="predicted"/>
<dbReference type="Proteomes" id="UP000238218">
    <property type="component" value="Unassembled WGS sequence"/>
</dbReference>
<accession>A0ABX5FC22</accession>
<gene>
    <name evidence="3" type="ORF">C7B81_01650</name>
</gene>
<reference evidence="3 4" key="1">
    <citation type="submission" date="2018-03" db="EMBL/GenBank/DDBJ databases">
        <title>The ancient ancestry and fast evolution of plastids.</title>
        <authorList>
            <person name="Moore K.R."/>
            <person name="Magnabosco C."/>
            <person name="Momper L."/>
            <person name="Gold D.A."/>
            <person name="Bosak T."/>
            <person name="Fournier G.P."/>
        </authorList>
    </citation>
    <scope>NUCLEOTIDE SEQUENCE [LARGE SCALE GENOMIC DNA]</scope>
    <source>
        <strain evidence="3 4">CCALA 015</strain>
    </source>
</reference>
<dbReference type="InterPro" id="IPR011990">
    <property type="entry name" value="TPR-like_helical_dom_sf"/>
</dbReference>
<dbReference type="InterPro" id="IPR007627">
    <property type="entry name" value="RNA_pol_sigma70_r2"/>
</dbReference>
<evidence type="ECO:0000313" key="4">
    <source>
        <dbReference type="Proteomes" id="UP000238218"/>
    </source>
</evidence>
<sequence length="411" mass="43698">MEGRRAAELAARQSFGKLVAWLTARCGDVAAAEDALGDAFLAALRRWPDEGVPRAPEAWLLVVARRRLIDRARRDRTLEQLLPELGAFAVAPDPAVPENAMEIPDERLRLLFLCAHPAIDPGIQAPLMLQTVLGLNASRIAAAFLVAPATMGQRLVRAKAKIRDAGIPFVLPGAEALPARSAAVLQAIYAAYTTGWNGEGGDGRSRGLTQEAVLLARLCAALLPEEPEARGLLALLLHGEARRGARRAADGSYVPLLEQDPALWDGALIAEAEAALTQASRAGRPGRFQLEAAIQSLHAHRAVSGRVDWPALLGLYNALLALAPSAGARVSRIAVLAELAGPAGALTELEALATADPALGDHQPWWALRAHLLQRTGQAGAARQAYRRAIDLADDPAVRAFLRLRAETQSA</sequence>
<dbReference type="InterPro" id="IPR013325">
    <property type="entry name" value="RNA_pol_sigma_r2"/>
</dbReference>
<dbReference type="PANTHER" id="PTHR47756">
    <property type="entry name" value="BLL6612 PROTEIN-RELATED"/>
    <property type="match status" value="1"/>
</dbReference>
<evidence type="ECO:0000259" key="2">
    <source>
        <dbReference type="Pfam" id="PF20239"/>
    </source>
</evidence>
<dbReference type="PANTHER" id="PTHR47756:SF2">
    <property type="entry name" value="BLL6612 PROTEIN"/>
    <property type="match status" value="1"/>
</dbReference>
<keyword evidence="4" id="KW-1185">Reference proteome</keyword>
<evidence type="ECO:0000313" key="3">
    <source>
        <dbReference type="EMBL" id="PSB39375.1"/>
    </source>
</evidence>
<dbReference type="Pfam" id="PF04542">
    <property type="entry name" value="Sigma70_r2"/>
    <property type="match status" value="1"/>
</dbReference>
<protein>
    <submittedName>
        <fullName evidence="3">RNA polymerase subunit sigma-70</fullName>
    </submittedName>
</protein>
<comment type="caution">
    <text evidence="3">The sequence shown here is derived from an EMBL/GenBank/DDBJ whole genome shotgun (WGS) entry which is preliminary data.</text>
</comment>
<dbReference type="SUPFAM" id="SSF88659">
    <property type="entry name" value="Sigma3 and sigma4 domains of RNA polymerase sigma factors"/>
    <property type="match status" value="1"/>
</dbReference>
<dbReference type="EMBL" id="PVWP01000001">
    <property type="protein sequence ID" value="PSB39375.1"/>
    <property type="molecule type" value="Genomic_DNA"/>
</dbReference>
<evidence type="ECO:0000259" key="1">
    <source>
        <dbReference type="Pfam" id="PF04542"/>
    </source>
</evidence>
<name>A0ABX5FC22_9CHRO</name>
<dbReference type="InterPro" id="IPR013324">
    <property type="entry name" value="RNA_pol_sigma_r3/r4-like"/>
</dbReference>
<dbReference type="Gene3D" id="1.10.1740.10">
    <property type="match status" value="1"/>
</dbReference>